<dbReference type="GO" id="GO:0032993">
    <property type="term" value="C:protein-DNA complex"/>
    <property type="evidence" value="ECO:0007669"/>
    <property type="project" value="TreeGrafter"/>
</dbReference>
<dbReference type="Gene3D" id="3.40.190.290">
    <property type="match status" value="1"/>
</dbReference>
<dbReference type="InterPro" id="IPR036388">
    <property type="entry name" value="WH-like_DNA-bd_sf"/>
</dbReference>
<evidence type="ECO:0000313" key="8">
    <source>
        <dbReference type="Proteomes" id="UP000377595"/>
    </source>
</evidence>
<dbReference type="GO" id="GO:0003700">
    <property type="term" value="F:DNA-binding transcription factor activity"/>
    <property type="evidence" value="ECO:0007669"/>
    <property type="project" value="InterPro"/>
</dbReference>
<dbReference type="PANTHER" id="PTHR30346:SF28">
    <property type="entry name" value="HTH-TYPE TRANSCRIPTIONAL REGULATOR CYNR"/>
    <property type="match status" value="1"/>
</dbReference>
<sequence>MAAELRHYRYFVEIAQRGSFTAASAALHVTQSALSEQILLLERHLGCRLFDRGRHGARLTVHGEALFDQAMLLLSVANELEQSAKSRQRHRGQPLRLGVTMGPLLVWLPEVLANLSRSHEKLDIRIEDIITAEIFLKVSIGQLDLGIASLGDDGLSASPGVGMEVHSLFEDDWVIMVPDGHPFIADGSVPLAALRDEQLVLFPKQYTLRTVLDEFFAKAGVSVSPVIETGWMEMAIRFVEVGMGVTVVPRAVTLLPSSNVHVVEIDEAYKPRRVLTALYRSDTPRRKTIEKLLRLAREHLPEPGSWPPRMDADGAGRAEDGDHDGEGGTAQGSPLTWITWPVT</sequence>
<feature type="domain" description="HTH lysR-type" evidence="6">
    <location>
        <begin position="1"/>
        <end position="60"/>
    </location>
</feature>
<evidence type="ECO:0000256" key="4">
    <source>
        <dbReference type="ARBA" id="ARBA00023163"/>
    </source>
</evidence>
<evidence type="ECO:0000256" key="1">
    <source>
        <dbReference type="ARBA" id="ARBA00009437"/>
    </source>
</evidence>
<keyword evidence="4" id="KW-0804">Transcription</keyword>
<dbReference type="PANTHER" id="PTHR30346">
    <property type="entry name" value="TRANSCRIPTIONAL DUAL REGULATOR HCAR-RELATED"/>
    <property type="match status" value="1"/>
</dbReference>
<accession>A0A5M3XWM7</accession>
<dbReference type="SUPFAM" id="SSF46785">
    <property type="entry name" value="Winged helix' DNA-binding domain"/>
    <property type="match status" value="1"/>
</dbReference>
<reference evidence="7 8" key="1">
    <citation type="submission" date="2019-10" db="EMBL/GenBank/DDBJ databases">
        <title>Whole genome shotgun sequence of Acrocarpospora pleiomorpha NBRC 16267.</title>
        <authorList>
            <person name="Ichikawa N."/>
            <person name="Kimura A."/>
            <person name="Kitahashi Y."/>
            <person name="Komaki H."/>
            <person name="Oguchi A."/>
        </authorList>
    </citation>
    <scope>NUCLEOTIDE SEQUENCE [LARGE SCALE GENOMIC DNA]</scope>
    <source>
        <strain evidence="7 8">NBRC 16267</strain>
    </source>
</reference>
<dbReference type="EMBL" id="BLAF01000066">
    <property type="protein sequence ID" value="GES25372.1"/>
    <property type="molecule type" value="Genomic_DNA"/>
</dbReference>
<dbReference type="AlphaFoldDB" id="A0A5M3XWM7"/>
<dbReference type="Pfam" id="PF03466">
    <property type="entry name" value="LysR_substrate"/>
    <property type="match status" value="1"/>
</dbReference>
<keyword evidence="3" id="KW-0238">DNA-binding</keyword>
<dbReference type="PROSITE" id="PS50931">
    <property type="entry name" value="HTH_LYSR"/>
    <property type="match status" value="1"/>
</dbReference>
<feature type="region of interest" description="Disordered" evidence="5">
    <location>
        <begin position="300"/>
        <end position="343"/>
    </location>
</feature>
<dbReference type="CDD" id="cd05466">
    <property type="entry name" value="PBP2_LTTR_substrate"/>
    <property type="match status" value="1"/>
</dbReference>
<dbReference type="Gene3D" id="1.10.10.10">
    <property type="entry name" value="Winged helix-like DNA-binding domain superfamily/Winged helix DNA-binding domain"/>
    <property type="match status" value="1"/>
</dbReference>
<feature type="compositionally biased region" description="Basic and acidic residues" evidence="5">
    <location>
        <begin position="310"/>
        <end position="326"/>
    </location>
</feature>
<evidence type="ECO:0000256" key="5">
    <source>
        <dbReference type="SAM" id="MobiDB-lite"/>
    </source>
</evidence>
<dbReference type="InterPro" id="IPR000847">
    <property type="entry name" value="LysR_HTH_N"/>
</dbReference>
<dbReference type="Proteomes" id="UP000377595">
    <property type="component" value="Unassembled WGS sequence"/>
</dbReference>
<comment type="caution">
    <text evidence="7">The sequence shown here is derived from an EMBL/GenBank/DDBJ whole genome shotgun (WGS) entry which is preliminary data.</text>
</comment>
<protein>
    <submittedName>
        <fullName evidence="7">LysR family transcriptional regulator</fullName>
    </submittedName>
</protein>
<dbReference type="InterPro" id="IPR005119">
    <property type="entry name" value="LysR_subst-bd"/>
</dbReference>
<dbReference type="GO" id="GO:0003677">
    <property type="term" value="F:DNA binding"/>
    <property type="evidence" value="ECO:0007669"/>
    <property type="project" value="UniProtKB-KW"/>
</dbReference>
<dbReference type="OrthoDB" id="7278199at2"/>
<proteinExistence type="inferred from homology"/>
<evidence type="ECO:0000259" key="6">
    <source>
        <dbReference type="PROSITE" id="PS50931"/>
    </source>
</evidence>
<comment type="similarity">
    <text evidence="1">Belongs to the LysR transcriptional regulatory family.</text>
</comment>
<evidence type="ECO:0000256" key="3">
    <source>
        <dbReference type="ARBA" id="ARBA00023125"/>
    </source>
</evidence>
<gene>
    <name evidence="7" type="ORF">Aple_082710</name>
</gene>
<name>A0A5M3XWM7_9ACTN</name>
<evidence type="ECO:0000256" key="2">
    <source>
        <dbReference type="ARBA" id="ARBA00023015"/>
    </source>
</evidence>
<keyword evidence="8" id="KW-1185">Reference proteome</keyword>
<dbReference type="FunFam" id="1.10.10.10:FF:000001">
    <property type="entry name" value="LysR family transcriptional regulator"/>
    <property type="match status" value="1"/>
</dbReference>
<keyword evidence="2" id="KW-0805">Transcription regulation</keyword>
<dbReference type="RefSeq" id="WP_155350149.1">
    <property type="nucleotide sequence ID" value="NZ_BAAAHM010000001.1"/>
</dbReference>
<dbReference type="Pfam" id="PF00126">
    <property type="entry name" value="HTH_1"/>
    <property type="match status" value="1"/>
</dbReference>
<dbReference type="PRINTS" id="PR00039">
    <property type="entry name" value="HTHLYSR"/>
</dbReference>
<organism evidence="7 8">
    <name type="scientific">Acrocarpospora pleiomorpha</name>
    <dbReference type="NCBI Taxonomy" id="90975"/>
    <lineage>
        <taxon>Bacteria</taxon>
        <taxon>Bacillati</taxon>
        <taxon>Actinomycetota</taxon>
        <taxon>Actinomycetes</taxon>
        <taxon>Streptosporangiales</taxon>
        <taxon>Streptosporangiaceae</taxon>
        <taxon>Acrocarpospora</taxon>
    </lineage>
</organism>
<feature type="compositionally biased region" description="Polar residues" evidence="5">
    <location>
        <begin position="331"/>
        <end position="343"/>
    </location>
</feature>
<dbReference type="SUPFAM" id="SSF53850">
    <property type="entry name" value="Periplasmic binding protein-like II"/>
    <property type="match status" value="1"/>
</dbReference>
<evidence type="ECO:0000313" key="7">
    <source>
        <dbReference type="EMBL" id="GES25372.1"/>
    </source>
</evidence>
<dbReference type="InterPro" id="IPR036390">
    <property type="entry name" value="WH_DNA-bd_sf"/>
</dbReference>